<comment type="caution">
    <text evidence="1">The sequence shown here is derived from an EMBL/GenBank/DDBJ whole genome shotgun (WGS) entry which is preliminary data.</text>
</comment>
<proteinExistence type="predicted"/>
<reference evidence="1 2" key="1">
    <citation type="submission" date="2020-08" db="EMBL/GenBank/DDBJ databases">
        <title>Genome public.</title>
        <authorList>
            <person name="Liu C."/>
            <person name="Sun Q."/>
        </authorList>
    </citation>
    <scope>NUCLEOTIDE SEQUENCE [LARGE SCALE GENOMIC DNA]</scope>
    <source>
        <strain evidence="1 2">BX4</strain>
    </source>
</reference>
<keyword evidence="2" id="KW-1185">Reference proteome</keyword>
<gene>
    <name evidence="1" type="ORF">H8S00_05405</name>
</gene>
<protein>
    <recommendedName>
        <fullName evidence="3">DUF3006 domain-containing protein</fullName>
    </recommendedName>
</protein>
<accession>A0ABR7F3N7</accession>
<evidence type="ECO:0000313" key="2">
    <source>
        <dbReference type="Proteomes" id="UP000597877"/>
    </source>
</evidence>
<evidence type="ECO:0008006" key="3">
    <source>
        <dbReference type="Google" id="ProtNLM"/>
    </source>
</evidence>
<dbReference type="Proteomes" id="UP000597877">
    <property type="component" value="Unassembled WGS sequence"/>
</dbReference>
<organism evidence="1 2">
    <name type="scientific">Eubacterium segne</name>
    <dbReference type="NCBI Taxonomy" id="2763045"/>
    <lineage>
        <taxon>Bacteria</taxon>
        <taxon>Bacillati</taxon>
        <taxon>Bacillota</taxon>
        <taxon>Clostridia</taxon>
        <taxon>Eubacteriales</taxon>
        <taxon>Eubacteriaceae</taxon>
        <taxon>Eubacterium</taxon>
    </lineage>
</organism>
<evidence type="ECO:0000313" key="1">
    <source>
        <dbReference type="EMBL" id="MBC5667420.1"/>
    </source>
</evidence>
<name>A0ABR7F3N7_9FIRM</name>
<sequence>MIQKCKVTYHNKFLNIIVFEFKGKEIQMTLDIPDETKVVYIKHENGKYSAASEQEYNNSKISTKNVQKIVKGKPLEKSE</sequence>
<dbReference type="RefSeq" id="WP_186840201.1">
    <property type="nucleotide sequence ID" value="NZ_JACOOZ010000003.1"/>
</dbReference>
<dbReference type="EMBL" id="JACOOZ010000003">
    <property type="protein sequence ID" value="MBC5667420.1"/>
    <property type="molecule type" value="Genomic_DNA"/>
</dbReference>